<protein>
    <submittedName>
        <fullName evidence="1">Uncharacterized protein</fullName>
    </submittedName>
</protein>
<evidence type="ECO:0000313" key="2">
    <source>
        <dbReference type="Proteomes" id="UP001147760"/>
    </source>
</evidence>
<keyword evidence="2" id="KW-1185">Reference proteome</keyword>
<name>A0A9W9WY53_9EURO</name>
<organism evidence="1 2">
    <name type="scientific">Penicillium desertorum</name>
    <dbReference type="NCBI Taxonomy" id="1303715"/>
    <lineage>
        <taxon>Eukaryota</taxon>
        <taxon>Fungi</taxon>
        <taxon>Dikarya</taxon>
        <taxon>Ascomycota</taxon>
        <taxon>Pezizomycotina</taxon>
        <taxon>Eurotiomycetes</taxon>
        <taxon>Eurotiomycetidae</taxon>
        <taxon>Eurotiales</taxon>
        <taxon>Aspergillaceae</taxon>
        <taxon>Penicillium</taxon>
    </lineage>
</organism>
<dbReference type="Proteomes" id="UP001147760">
    <property type="component" value="Unassembled WGS sequence"/>
</dbReference>
<dbReference type="OrthoDB" id="4351044at2759"/>
<dbReference type="AlphaFoldDB" id="A0A9W9WY53"/>
<evidence type="ECO:0000313" key="1">
    <source>
        <dbReference type="EMBL" id="KAJ5478886.1"/>
    </source>
</evidence>
<reference evidence="1" key="2">
    <citation type="journal article" date="2023" name="IMA Fungus">
        <title>Comparative genomic study of the Penicillium genus elucidates a diverse pangenome and 15 lateral gene transfer events.</title>
        <authorList>
            <person name="Petersen C."/>
            <person name="Sorensen T."/>
            <person name="Nielsen M.R."/>
            <person name="Sondergaard T.E."/>
            <person name="Sorensen J.L."/>
            <person name="Fitzpatrick D.A."/>
            <person name="Frisvad J.C."/>
            <person name="Nielsen K.L."/>
        </authorList>
    </citation>
    <scope>NUCLEOTIDE SEQUENCE</scope>
    <source>
        <strain evidence="1">IBT 17660</strain>
    </source>
</reference>
<gene>
    <name evidence="1" type="ORF">N7530_004395</name>
</gene>
<sequence>VPKFLLARISSRVWEKHGCRFCPTSEVAGPILSAINQRSPCLNVRIEFQDPHTGSQSAGLFWSRDMKVNGGSRTLLTPAFGQRQIVEVNATFGAGQQKNPLPAFCQACGDWLTLQLILTCSRPNRPMATVSRDALAEYPGKSALELVRSQRTLEPLYSSASAYYWDARKEQRHLLMHHLAICSDRLSVRQPSEYDLDLHGVTVNQKYVRGRAQSSHGGYDIACGNGHDYLNRKSHIGLDR</sequence>
<feature type="non-terminal residue" evidence="1">
    <location>
        <position position="1"/>
    </location>
</feature>
<proteinExistence type="predicted"/>
<accession>A0A9W9WY53</accession>
<dbReference type="EMBL" id="JAPWDO010000003">
    <property type="protein sequence ID" value="KAJ5478886.1"/>
    <property type="molecule type" value="Genomic_DNA"/>
</dbReference>
<reference evidence="1" key="1">
    <citation type="submission" date="2022-12" db="EMBL/GenBank/DDBJ databases">
        <authorList>
            <person name="Petersen C."/>
        </authorList>
    </citation>
    <scope>NUCLEOTIDE SEQUENCE</scope>
    <source>
        <strain evidence="1">IBT 17660</strain>
    </source>
</reference>
<comment type="caution">
    <text evidence="1">The sequence shown here is derived from an EMBL/GenBank/DDBJ whole genome shotgun (WGS) entry which is preliminary data.</text>
</comment>